<dbReference type="Gene3D" id="2.10.220.10">
    <property type="entry name" value="Hormone Receptor, Insulin-like Growth Factor Receptor 1, Chain A, domain 2"/>
    <property type="match status" value="1"/>
</dbReference>
<dbReference type="GeneID" id="14887237"/>
<keyword evidence="6" id="KW-0418">Kinase</keyword>
<dbReference type="Pfam" id="PF00069">
    <property type="entry name" value="Pkinase"/>
    <property type="match status" value="1"/>
</dbReference>
<feature type="domain" description="Protein kinase" evidence="5">
    <location>
        <begin position="744"/>
        <end position="907"/>
    </location>
</feature>
<keyword evidence="6" id="KW-0808">Transferase</keyword>
<dbReference type="GO" id="GO:0005524">
    <property type="term" value="F:ATP binding"/>
    <property type="evidence" value="ECO:0007669"/>
    <property type="project" value="UniProtKB-UniRule"/>
</dbReference>
<evidence type="ECO:0000313" key="6">
    <source>
        <dbReference type="EMBL" id="ELP88127.1"/>
    </source>
</evidence>
<dbReference type="PROSITE" id="PS50011">
    <property type="entry name" value="PROTEIN_KINASE_DOM"/>
    <property type="match status" value="1"/>
</dbReference>
<dbReference type="InterPro" id="IPR008271">
    <property type="entry name" value="Ser/Thr_kinase_AS"/>
</dbReference>
<dbReference type="Gene3D" id="1.10.510.10">
    <property type="entry name" value="Transferase(Phosphotransferase) domain 1"/>
    <property type="match status" value="1"/>
</dbReference>
<dbReference type="PROSITE" id="PS00107">
    <property type="entry name" value="PROTEIN_KINASE_ATP"/>
    <property type="match status" value="1"/>
</dbReference>
<dbReference type="InterPro" id="IPR053215">
    <property type="entry name" value="TKL_Ser/Thr_kinase"/>
</dbReference>
<dbReference type="GO" id="GO:0004672">
    <property type="term" value="F:protein kinase activity"/>
    <property type="evidence" value="ECO:0007669"/>
    <property type="project" value="InterPro"/>
</dbReference>
<dbReference type="InterPro" id="IPR017441">
    <property type="entry name" value="Protein_kinase_ATP_BS"/>
</dbReference>
<protein>
    <submittedName>
        <fullName evidence="6">Tyrosine kinase, putative</fullName>
    </submittedName>
</protein>
<evidence type="ECO:0000256" key="3">
    <source>
        <dbReference type="PROSITE-ProRule" id="PRU10141"/>
    </source>
</evidence>
<dbReference type="Gene3D" id="3.30.200.20">
    <property type="entry name" value="Phosphorylase Kinase, domain 1"/>
    <property type="match status" value="1"/>
</dbReference>
<dbReference type="SUPFAM" id="SSF57184">
    <property type="entry name" value="Growth factor receptor domain"/>
    <property type="match status" value="3"/>
</dbReference>
<keyword evidence="7" id="KW-1185">Reference proteome</keyword>
<feature type="non-terminal residue" evidence="6">
    <location>
        <position position="1"/>
    </location>
</feature>
<keyword evidence="2 3" id="KW-0067">ATP-binding</keyword>
<dbReference type="SMART" id="SM00261">
    <property type="entry name" value="FU"/>
    <property type="match status" value="5"/>
</dbReference>
<evidence type="ECO:0000259" key="5">
    <source>
        <dbReference type="PROSITE" id="PS50011"/>
    </source>
</evidence>
<dbReference type="PROSITE" id="PS00108">
    <property type="entry name" value="PROTEIN_KINASE_ST"/>
    <property type="match status" value="1"/>
</dbReference>
<dbReference type="SMART" id="SM00181">
    <property type="entry name" value="EGF"/>
    <property type="match status" value="5"/>
</dbReference>
<dbReference type="InterPro" id="IPR006212">
    <property type="entry name" value="Furin_repeat"/>
</dbReference>
<dbReference type="VEuPathDB" id="AmoebaDB:EIN_223000"/>
<dbReference type="EMBL" id="KB206756">
    <property type="protein sequence ID" value="ELP88127.1"/>
    <property type="molecule type" value="Genomic_DNA"/>
</dbReference>
<dbReference type="PANTHER" id="PTHR45756">
    <property type="entry name" value="PALMITOYLTRANSFERASE"/>
    <property type="match status" value="1"/>
</dbReference>
<evidence type="ECO:0000313" key="7">
    <source>
        <dbReference type="Proteomes" id="UP000014680"/>
    </source>
</evidence>
<feature type="transmembrane region" description="Helical" evidence="4">
    <location>
        <begin position="563"/>
        <end position="590"/>
    </location>
</feature>
<dbReference type="PANTHER" id="PTHR45756:SF1">
    <property type="entry name" value="PROTEIN KINASE DOMAIN CONTAINING PROTEIN"/>
    <property type="match status" value="1"/>
</dbReference>
<name>A0A0A1U243_ENTIV</name>
<evidence type="ECO:0000256" key="2">
    <source>
        <dbReference type="ARBA" id="ARBA00022840"/>
    </source>
</evidence>
<dbReference type="OrthoDB" id="19903at2759"/>
<evidence type="ECO:0000256" key="1">
    <source>
        <dbReference type="ARBA" id="ARBA00022741"/>
    </source>
</evidence>
<accession>A0A0A1U243</accession>
<dbReference type="InterPro" id="IPR000719">
    <property type="entry name" value="Prot_kinase_dom"/>
</dbReference>
<keyword evidence="4" id="KW-1133">Transmembrane helix</keyword>
<dbReference type="InterPro" id="IPR000742">
    <property type="entry name" value="EGF"/>
</dbReference>
<dbReference type="OMA" id="ECANTQN"/>
<organism evidence="6 7">
    <name type="scientific">Entamoeba invadens IP1</name>
    <dbReference type="NCBI Taxonomy" id="370355"/>
    <lineage>
        <taxon>Eukaryota</taxon>
        <taxon>Amoebozoa</taxon>
        <taxon>Evosea</taxon>
        <taxon>Archamoebae</taxon>
        <taxon>Mastigamoebida</taxon>
        <taxon>Entamoebidae</taxon>
        <taxon>Entamoeba</taxon>
    </lineage>
</organism>
<dbReference type="AlphaFoldDB" id="A0A0A1U243"/>
<keyword evidence="4" id="KW-0472">Membrane</keyword>
<feature type="non-terminal residue" evidence="6">
    <location>
        <position position="907"/>
    </location>
</feature>
<dbReference type="Proteomes" id="UP000014680">
    <property type="component" value="Unassembled WGS sequence"/>
</dbReference>
<reference evidence="6 7" key="1">
    <citation type="submission" date="2012-10" db="EMBL/GenBank/DDBJ databases">
        <authorList>
            <person name="Zafar N."/>
            <person name="Inman J."/>
            <person name="Hall N."/>
            <person name="Lorenzi H."/>
            <person name="Caler E."/>
        </authorList>
    </citation>
    <scope>NUCLEOTIDE SEQUENCE [LARGE SCALE GENOMIC DNA]</scope>
    <source>
        <strain evidence="6 7">IP1</strain>
    </source>
</reference>
<dbReference type="RefSeq" id="XP_004254898.1">
    <property type="nucleotide sequence ID" value="XM_004254850.1"/>
</dbReference>
<dbReference type="SUPFAM" id="SSF56112">
    <property type="entry name" value="Protein kinase-like (PK-like)"/>
    <property type="match status" value="1"/>
</dbReference>
<feature type="binding site" evidence="3">
    <location>
        <position position="772"/>
    </location>
    <ligand>
        <name>ATP</name>
        <dbReference type="ChEBI" id="CHEBI:30616"/>
    </ligand>
</feature>
<evidence type="ECO:0000256" key="4">
    <source>
        <dbReference type="SAM" id="Phobius"/>
    </source>
</evidence>
<sequence length="907" mass="100512">MILLLLLISTTVYSQIQSCKQYVTPNHCFECYAGAHLEIRNTDNSPVPDMLCVTDTKITNCATQDSNACIACNEGFYLKDNQCSDCKTAITSCNKCNSTHCFGCDDSLTLSNDQTKCVDCSLSANSVQCGKCDAGTYFNVEQRKCLKCTDKCAVCTSAVNCYKCESGNLLVKDGTVSCTPIMNCKHLVDDHCESCESGFYLFNGGCKACGNNCSLCYSTTTDTTICSTCKDGYTLQDGKCYEYSDINCQTGSPSFGCITCSDGYYFGSTAKCEKCDGSCAKCVENATNCISCNTNYYFNENVCVLKDENCKLVDQSGCKECANTQNMRGFYIPENGKRCEQCAENCQLCEKLSTNCTACVDNYLLRWVSTSDSEDTGYYTCLLKDDTTCGSAQMGYCTNCTDGRFISESGKNQECTLCDKSCDTCEDSLHCYTCADGYFLPKNYSTSEKKPLCWEQSTIDMTCTATKTGCDVCKKGYWIDSSDNTQFNCTECPQGCESCQYSPTSEKVMCSSCISSQEYVKDGVCNKCSELKNCKSCKEDKCDVCQDGYTIDAGGVSCSKTNWALIIPLVVIGILLIVAVIFVIIVIIWWKRKKSLAAESTAIKPFHVSSDLQMLLLGADNEKFPLKTDKWELNFDGSKAKVVVDMEYEETINLANMTKKEYYFEFHYTPSHKYDLDITPNNATLRPGNAMAITFKMKVLCTTSICDQIGITAMDVDEQNKETAALKIIVESDLSLKLDHTELKPVMPPIGEGAFGMVFRGTYRGRDVAIKKMKARNLTPEQEKEFSLEVSMMTQLRSNTVVELIGAVYTEGEISIVTEFAEYGSLSKIWKKQTLNYQLKVKILDDMAVALSYLHQNMVLHRDVKGENLLVFSLNPHSPVCAKLTDFGTCRNISERNLAAKTCRRVS</sequence>
<dbReference type="InterPro" id="IPR009030">
    <property type="entry name" value="Growth_fac_rcpt_cys_sf"/>
</dbReference>
<keyword evidence="4" id="KW-0812">Transmembrane</keyword>
<dbReference type="InterPro" id="IPR011009">
    <property type="entry name" value="Kinase-like_dom_sf"/>
</dbReference>
<keyword evidence="1 3" id="KW-0547">Nucleotide-binding</keyword>
<gene>
    <name evidence="6" type="ORF">EIN_223000</name>
</gene>
<proteinExistence type="predicted"/>
<dbReference type="SMART" id="SM00220">
    <property type="entry name" value="S_TKc"/>
    <property type="match status" value="1"/>
</dbReference>
<dbReference type="KEGG" id="eiv:EIN_223000"/>